<dbReference type="InterPro" id="IPR026444">
    <property type="entry name" value="Secre_tail"/>
</dbReference>
<keyword evidence="3" id="KW-1185">Reference proteome</keyword>
<dbReference type="Gene3D" id="2.80.10.50">
    <property type="match status" value="3"/>
</dbReference>
<dbReference type="InterPro" id="IPR013431">
    <property type="entry name" value="Delta_60_rpt"/>
</dbReference>
<dbReference type="NCBIfam" id="TIGR02608">
    <property type="entry name" value="delta_60_rpt"/>
    <property type="match status" value="6"/>
</dbReference>
<gene>
    <name evidence="2" type="ORF">FAM09_08930</name>
</gene>
<evidence type="ECO:0000313" key="3">
    <source>
        <dbReference type="Proteomes" id="UP000306918"/>
    </source>
</evidence>
<reference evidence="2 3" key="1">
    <citation type="submission" date="2019-04" db="EMBL/GenBank/DDBJ databases">
        <title>Niastella caeni sp. nov., isolated from activated sludge.</title>
        <authorList>
            <person name="Sheng M."/>
        </authorList>
    </citation>
    <scope>NUCLEOTIDE SEQUENCE [LARGE SCALE GENOMIC DNA]</scope>
    <source>
        <strain evidence="2 3">HX-2-15</strain>
    </source>
</reference>
<dbReference type="Gene3D" id="2.60.40.10">
    <property type="entry name" value="Immunoglobulins"/>
    <property type="match status" value="1"/>
</dbReference>
<name>A0A4S8HX04_9BACT</name>
<organism evidence="2 3">
    <name type="scientific">Niastella caeni</name>
    <dbReference type="NCBI Taxonomy" id="2569763"/>
    <lineage>
        <taxon>Bacteria</taxon>
        <taxon>Pseudomonadati</taxon>
        <taxon>Bacteroidota</taxon>
        <taxon>Chitinophagia</taxon>
        <taxon>Chitinophagales</taxon>
        <taxon>Chitinophagaceae</taxon>
        <taxon>Niastella</taxon>
    </lineage>
</organism>
<dbReference type="EMBL" id="STFF01000002">
    <property type="protein sequence ID" value="THU40005.1"/>
    <property type="molecule type" value="Genomic_DNA"/>
</dbReference>
<dbReference type="Pfam" id="PF18962">
    <property type="entry name" value="Por_Secre_tail"/>
    <property type="match status" value="1"/>
</dbReference>
<proteinExistence type="predicted"/>
<protein>
    <submittedName>
        <fullName evidence="2">T9SS type A sorting domain-containing protein</fullName>
    </submittedName>
</protein>
<dbReference type="NCBIfam" id="TIGR04183">
    <property type="entry name" value="Por_Secre_tail"/>
    <property type="match status" value="1"/>
</dbReference>
<dbReference type="OrthoDB" id="9805017at2"/>
<evidence type="ECO:0000313" key="2">
    <source>
        <dbReference type="EMBL" id="THU40005.1"/>
    </source>
</evidence>
<feature type="domain" description="Secretion system C-terminal sorting" evidence="1">
    <location>
        <begin position="575"/>
        <end position="648"/>
    </location>
</feature>
<dbReference type="AlphaFoldDB" id="A0A4S8HX04"/>
<dbReference type="Proteomes" id="UP000306918">
    <property type="component" value="Unassembled WGS sequence"/>
</dbReference>
<evidence type="ECO:0000259" key="1">
    <source>
        <dbReference type="Pfam" id="PF18962"/>
    </source>
</evidence>
<comment type="caution">
    <text evidence="2">The sequence shown here is derived from an EMBL/GenBank/DDBJ whole genome shotgun (WGS) entry which is preliminary data.</text>
</comment>
<dbReference type="InterPro" id="IPR013783">
    <property type="entry name" value="Ig-like_fold"/>
</dbReference>
<sequence length="652" mass="68661">MHSSKFYVLGLLNINAQYMKKVTSTLTTLLLCLYVSAQVGTLDGGFNTTGYAIQNFFATNQEYGSAIGTHSDGRVVVAAKSDDKTFTIVRYLTDGTLDPAFGTGGIVQLEEASGADAFPYALAVTSDNKIFVVGSSWVSSIDFGVLKLLENGTPDVSFGGDGWASIPVGSFRDIARGIAIQPDGKILVAGDAETASNSGIYNFAVARFNANGTLDNTGFGTNGIVNIDINGDDRVSGVVLQSDGKIIVGGSSNYSSTNSDYTAVRLNTDGTIDNTTYGVNGIASIDIEGFGAPGSNDWANAIAIQPDGKVILTGQTHTVGIANGHIATVRLTTAGALDPTWNPTGAIVNPFAGVTNTAPGIAVFNVGVINNDEGTRSIGIQSDGKIIVGGDGDGESPSFDFLLIRYNSNGTPDNTFSLDGLATADLGGTDEIGYAIKLFGNRIYIAGTTIVGGQEDFAIAAFENDGSPLPVVLSQFYAQKQTSKVVLQWQTSSEENVKQFVIERSNDGKTYKAIGTVAAAGNSTLTKNYSFADQSPFTSANNYYRLLMQDVDGNYKYSKILIIKFDGQLTTNMQVFPSNVKDILQVQLPNGLNGNVSLQVIDMNGRVVKRNNLASDGSALNTTVDVSNLTKGAYILKAQAGNTSVISRFTKQ</sequence>
<dbReference type="Pfam" id="PF17164">
    <property type="entry name" value="DUF5122"/>
    <property type="match status" value="7"/>
</dbReference>
<dbReference type="SUPFAM" id="SSF63829">
    <property type="entry name" value="Calcium-dependent phosphotriesterase"/>
    <property type="match status" value="1"/>
</dbReference>
<accession>A0A4S8HX04</accession>